<sequence>MKKKLISLLQRKRHIVALSTILMTFVVMGCLYIDSVDIAQIIDGQAVNYAKAGTTATFKINGHISVAGEPRNDKRLVIGFLAPKSWNLAQNAKVSYTEDTFDPNIGEQNMTLIPSTEQPSNKPGLSWSAALMQEYGVGTNILEDMEWAAYWTKPYSGVAGEIHFTVYIRVPVGNKNMRFKPSFFINSTDDNFSTDTEARKCMEGGCFEVVEGEGLVTDFCSEHFNKTTPLTALQNDFVTFSFIGGLDDDNALIKAKGNIYFEGTAVGSDGQRYTVNEKSDKTLMKRENQYTKTYNITLWPEGFFNVPEGTELVSIEYAFTNADGSISITQSDDDLIMLDTPLPEQKEPFIYTFYCE</sequence>
<organism evidence="1 2">
    <name type="scientific">Bacteroides xylanisolvens</name>
    <dbReference type="NCBI Taxonomy" id="371601"/>
    <lineage>
        <taxon>Bacteria</taxon>
        <taxon>Pseudomonadati</taxon>
        <taxon>Bacteroidota</taxon>
        <taxon>Bacteroidia</taxon>
        <taxon>Bacteroidales</taxon>
        <taxon>Bacteroidaceae</taxon>
        <taxon>Bacteroides</taxon>
    </lineage>
</organism>
<dbReference type="InterPro" id="IPR032522">
    <property type="entry name" value="DUF4961"/>
</dbReference>
<dbReference type="Proteomes" id="UP000471447">
    <property type="component" value="Unassembled WGS sequence"/>
</dbReference>
<evidence type="ECO:0000313" key="2">
    <source>
        <dbReference type="Proteomes" id="UP000471447"/>
    </source>
</evidence>
<reference evidence="1 2" key="1">
    <citation type="journal article" date="2019" name="Nat. Med.">
        <title>A library of human gut bacterial isolates paired with longitudinal multiomics data enables mechanistic microbiome research.</title>
        <authorList>
            <person name="Poyet M."/>
            <person name="Groussin M."/>
            <person name="Gibbons S.M."/>
            <person name="Avila-Pacheco J."/>
            <person name="Jiang X."/>
            <person name="Kearney S.M."/>
            <person name="Perrotta A.R."/>
            <person name="Berdy B."/>
            <person name="Zhao S."/>
            <person name="Lieberman T.D."/>
            <person name="Swanson P.K."/>
            <person name="Smith M."/>
            <person name="Roesemann S."/>
            <person name="Alexander J.E."/>
            <person name="Rich S.A."/>
            <person name="Livny J."/>
            <person name="Vlamakis H."/>
            <person name="Clish C."/>
            <person name="Bullock K."/>
            <person name="Deik A."/>
            <person name="Scott J."/>
            <person name="Pierce K.A."/>
            <person name="Xavier R.J."/>
            <person name="Alm E.J."/>
        </authorList>
    </citation>
    <scope>NUCLEOTIDE SEQUENCE [LARGE SCALE GENOMIC DNA]</scope>
    <source>
        <strain evidence="1 2">BIOML-A7</strain>
    </source>
</reference>
<dbReference type="AlphaFoldDB" id="A0A7J5QQW4"/>
<protein>
    <submittedName>
        <fullName evidence="1">DUF4961 domain-containing protein</fullName>
    </submittedName>
</protein>
<evidence type="ECO:0000313" key="1">
    <source>
        <dbReference type="EMBL" id="KAB6422764.1"/>
    </source>
</evidence>
<dbReference type="Pfam" id="PF16328">
    <property type="entry name" value="DUF4961"/>
    <property type="match status" value="1"/>
</dbReference>
<name>A0A7J5QQW4_9BACE</name>
<dbReference type="EMBL" id="WDCG01000013">
    <property type="protein sequence ID" value="KAB6422764.1"/>
    <property type="molecule type" value="Genomic_DNA"/>
</dbReference>
<comment type="caution">
    <text evidence="1">The sequence shown here is derived from an EMBL/GenBank/DDBJ whole genome shotgun (WGS) entry which is preliminary data.</text>
</comment>
<accession>A0A7J5QQW4</accession>
<dbReference type="PROSITE" id="PS51257">
    <property type="entry name" value="PROKAR_LIPOPROTEIN"/>
    <property type="match status" value="1"/>
</dbReference>
<proteinExistence type="predicted"/>
<gene>
    <name evidence="1" type="ORF">GAZ26_13745</name>
</gene>
<dbReference type="RefSeq" id="WP_151936270.1">
    <property type="nucleotide sequence ID" value="NZ_JBDORN010000013.1"/>
</dbReference>